<keyword evidence="10" id="KW-1185">Reference proteome</keyword>
<organism evidence="9 10">
    <name type="scientific">Ostreococcus lucimarinus (strain CCE9901)</name>
    <dbReference type="NCBI Taxonomy" id="436017"/>
    <lineage>
        <taxon>Eukaryota</taxon>
        <taxon>Viridiplantae</taxon>
        <taxon>Chlorophyta</taxon>
        <taxon>Mamiellophyceae</taxon>
        <taxon>Mamiellales</taxon>
        <taxon>Bathycoccaceae</taxon>
        <taxon>Ostreococcus</taxon>
    </lineage>
</organism>
<dbReference type="PROSITE" id="PS51808">
    <property type="entry name" value="CHCH"/>
    <property type="match status" value="1"/>
</dbReference>
<evidence type="ECO:0000313" key="10">
    <source>
        <dbReference type="Proteomes" id="UP000001568"/>
    </source>
</evidence>
<evidence type="ECO:0000256" key="1">
    <source>
        <dbReference type="ARBA" id="ARBA00004569"/>
    </source>
</evidence>
<dbReference type="OrthoDB" id="1915887at2759"/>
<dbReference type="PANTHER" id="PTHR16719:SF0">
    <property type="entry name" value="CYTOCHROME C OXIDASE COPPER CHAPERONE"/>
    <property type="match status" value="1"/>
</dbReference>
<dbReference type="AlphaFoldDB" id="A4S718"/>
<protein>
    <submittedName>
        <fullName evidence="9">Cytochrome c oxidase Cu chaperone COX17</fullName>
    </submittedName>
</protein>
<dbReference type="KEGG" id="olu:OSTLU_43298"/>
<dbReference type="GO" id="GO:0005758">
    <property type="term" value="C:mitochondrial intermembrane space"/>
    <property type="evidence" value="ECO:0007669"/>
    <property type="project" value="UniProtKB-SubCell"/>
</dbReference>
<keyword evidence="7" id="KW-0143">Chaperone</keyword>
<accession>A4S718</accession>
<dbReference type="GeneID" id="5005524"/>
<reference evidence="9 10" key="1">
    <citation type="journal article" date="2007" name="Proc. Natl. Acad. Sci. U.S.A.">
        <title>The tiny eukaryote Ostreococcus provides genomic insights into the paradox of plankton speciation.</title>
        <authorList>
            <person name="Palenik B."/>
            <person name="Grimwood J."/>
            <person name="Aerts A."/>
            <person name="Rouze P."/>
            <person name="Salamov A."/>
            <person name="Putnam N."/>
            <person name="Dupont C."/>
            <person name="Jorgensen R."/>
            <person name="Derelle E."/>
            <person name="Rombauts S."/>
            <person name="Zhou K."/>
            <person name="Otillar R."/>
            <person name="Merchant S.S."/>
            <person name="Podell S."/>
            <person name="Gaasterland T."/>
            <person name="Napoli C."/>
            <person name="Gendler K."/>
            <person name="Manuell A."/>
            <person name="Tai V."/>
            <person name="Vallon O."/>
            <person name="Piganeau G."/>
            <person name="Jancek S."/>
            <person name="Heijde M."/>
            <person name="Jabbari K."/>
            <person name="Bowler C."/>
            <person name="Lohr M."/>
            <person name="Robbens S."/>
            <person name="Werner G."/>
            <person name="Dubchak I."/>
            <person name="Pazour G.J."/>
            <person name="Ren Q."/>
            <person name="Paulsen I."/>
            <person name="Delwiche C."/>
            <person name="Schmutz J."/>
            <person name="Rokhsar D."/>
            <person name="Van de Peer Y."/>
            <person name="Moreau H."/>
            <person name="Grigoriev I.V."/>
        </authorList>
    </citation>
    <scope>NUCLEOTIDE SEQUENCE [LARGE SCALE GENOMIC DNA]</scope>
    <source>
        <strain evidence="9 10">CCE9901</strain>
    </source>
</reference>
<dbReference type="InterPro" id="IPR009069">
    <property type="entry name" value="Cys_alpha_HP_mot_SF"/>
</dbReference>
<evidence type="ECO:0000256" key="2">
    <source>
        <dbReference type="ARBA" id="ARBA00009241"/>
    </source>
</evidence>
<evidence type="ECO:0000256" key="6">
    <source>
        <dbReference type="ARBA" id="ARBA00023157"/>
    </source>
</evidence>
<dbReference type="Gene3D" id="1.10.287.1130">
    <property type="entry name" value="CytochromE C oxidase copper chaperone"/>
    <property type="match status" value="1"/>
</dbReference>
<comment type="subcellular location">
    <subcellularLocation>
        <location evidence="1">Mitochondrion intermembrane space</location>
    </subcellularLocation>
</comment>
<dbReference type="GO" id="GO:0005507">
    <property type="term" value="F:copper ion binding"/>
    <property type="evidence" value="ECO:0007669"/>
    <property type="project" value="InterPro"/>
</dbReference>
<dbReference type="HOGENOM" id="CLU_149618_1_2_1"/>
<dbReference type="Pfam" id="PF05051">
    <property type="entry name" value="COX17"/>
    <property type="match status" value="1"/>
</dbReference>
<proteinExistence type="inferred from homology"/>
<dbReference type="EMBL" id="CP000594">
    <property type="protein sequence ID" value="ABO99670.1"/>
    <property type="molecule type" value="Genomic_DNA"/>
</dbReference>
<dbReference type="STRING" id="436017.A4S718"/>
<dbReference type="InterPro" id="IPR007745">
    <property type="entry name" value="Cyt_c_oxidase_Cu-chaperone"/>
</dbReference>
<evidence type="ECO:0000256" key="5">
    <source>
        <dbReference type="ARBA" id="ARBA00023128"/>
    </source>
</evidence>
<feature type="binding site" evidence="8">
    <location>
        <position position="22"/>
    </location>
    <ligand>
        <name>Cu cation</name>
        <dbReference type="ChEBI" id="CHEBI:23378"/>
    </ligand>
</feature>
<gene>
    <name evidence="9" type="primary">coxC</name>
    <name evidence="9" type="ORF">OSTLU_43298</name>
</gene>
<evidence type="ECO:0000256" key="7">
    <source>
        <dbReference type="ARBA" id="ARBA00023186"/>
    </source>
</evidence>
<comment type="similarity">
    <text evidence="2">Belongs to the COX17 family.</text>
</comment>
<keyword evidence="3 8" id="KW-0479">Metal-binding</keyword>
<dbReference type="Gramene" id="ABO99670">
    <property type="protein sequence ID" value="ABO99670"/>
    <property type="gene ID" value="OSTLU_43298"/>
</dbReference>
<evidence type="ECO:0000313" key="9">
    <source>
        <dbReference type="EMBL" id="ABO99670.1"/>
    </source>
</evidence>
<dbReference type="Proteomes" id="UP000001568">
    <property type="component" value="Chromosome 14"/>
</dbReference>
<keyword evidence="6" id="KW-1015">Disulfide bond</keyword>
<feature type="non-terminal residue" evidence="9">
    <location>
        <position position="1"/>
    </location>
</feature>
<keyword evidence="4 8" id="KW-0186">Copper</keyword>
<dbReference type="SUPFAM" id="SSF47072">
    <property type="entry name" value="Cysteine alpha-hairpin motif"/>
    <property type="match status" value="1"/>
</dbReference>
<sequence length="65" mass="7075">PTRAMGGAASKAETKEKPKKICCACPETKRARDECVVTHGADEDGACREKIEQHLKCLRAEGFDV</sequence>
<dbReference type="PANTHER" id="PTHR16719">
    <property type="entry name" value="CYTOCHROME C OXIDASE COPPER CHAPERONE"/>
    <property type="match status" value="1"/>
</dbReference>
<dbReference type="RefSeq" id="XP_001421377.1">
    <property type="nucleotide sequence ID" value="XM_001421340.1"/>
</dbReference>
<dbReference type="GO" id="GO:0016531">
    <property type="term" value="F:copper chaperone activity"/>
    <property type="evidence" value="ECO:0007669"/>
    <property type="project" value="InterPro"/>
</dbReference>
<evidence type="ECO:0000256" key="8">
    <source>
        <dbReference type="PIRSR" id="PIRSR607745-1"/>
    </source>
</evidence>
<dbReference type="OMA" id="HKACMRK"/>
<keyword evidence="5" id="KW-0496">Mitochondrion</keyword>
<dbReference type="eggNOG" id="KOG3496">
    <property type="taxonomic scope" value="Eukaryota"/>
</dbReference>
<evidence type="ECO:0000256" key="3">
    <source>
        <dbReference type="ARBA" id="ARBA00022723"/>
    </source>
</evidence>
<feature type="binding site" evidence="8">
    <location>
        <position position="23"/>
    </location>
    <ligand>
        <name>Cu cation</name>
        <dbReference type="ChEBI" id="CHEBI:23378"/>
    </ligand>
</feature>
<name>A4S718_OSTLU</name>
<evidence type="ECO:0000256" key="4">
    <source>
        <dbReference type="ARBA" id="ARBA00023008"/>
    </source>
</evidence>